<dbReference type="Proteomes" id="UP000467841">
    <property type="component" value="Unassembled WGS sequence"/>
</dbReference>
<reference evidence="2" key="1">
    <citation type="submission" date="2020-01" db="EMBL/GenBank/DDBJ databases">
        <authorList>
            <person name="Mishra B."/>
        </authorList>
    </citation>
    <scope>NUCLEOTIDE SEQUENCE [LARGE SCALE GENOMIC DNA]</scope>
</reference>
<dbReference type="OrthoDB" id="1304206at2759"/>
<feature type="region of interest" description="Disordered" evidence="1">
    <location>
        <begin position="294"/>
        <end position="352"/>
    </location>
</feature>
<evidence type="ECO:0008006" key="4">
    <source>
        <dbReference type="Google" id="ProtNLM"/>
    </source>
</evidence>
<proteinExistence type="predicted"/>
<gene>
    <name evidence="2" type="ORF">MERR_LOCUS12042</name>
</gene>
<accession>A0A6D2I8A8</accession>
<feature type="compositionally biased region" description="Low complexity" evidence="1">
    <location>
        <begin position="303"/>
        <end position="317"/>
    </location>
</feature>
<organism evidence="2 3">
    <name type="scientific">Microthlaspi erraticum</name>
    <dbReference type="NCBI Taxonomy" id="1685480"/>
    <lineage>
        <taxon>Eukaryota</taxon>
        <taxon>Viridiplantae</taxon>
        <taxon>Streptophyta</taxon>
        <taxon>Embryophyta</taxon>
        <taxon>Tracheophyta</taxon>
        <taxon>Spermatophyta</taxon>
        <taxon>Magnoliopsida</taxon>
        <taxon>eudicotyledons</taxon>
        <taxon>Gunneridae</taxon>
        <taxon>Pentapetalae</taxon>
        <taxon>rosids</taxon>
        <taxon>malvids</taxon>
        <taxon>Brassicales</taxon>
        <taxon>Brassicaceae</taxon>
        <taxon>Coluteocarpeae</taxon>
        <taxon>Microthlaspi</taxon>
    </lineage>
</organism>
<evidence type="ECO:0000313" key="3">
    <source>
        <dbReference type="Proteomes" id="UP000467841"/>
    </source>
</evidence>
<dbReference type="EMBL" id="CACVBM020000932">
    <property type="protein sequence ID" value="CAA7024807.1"/>
    <property type="molecule type" value="Genomic_DNA"/>
</dbReference>
<evidence type="ECO:0000256" key="1">
    <source>
        <dbReference type="SAM" id="MobiDB-lite"/>
    </source>
</evidence>
<feature type="region of interest" description="Disordered" evidence="1">
    <location>
        <begin position="40"/>
        <end position="140"/>
    </location>
</feature>
<feature type="compositionally biased region" description="Polar residues" evidence="1">
    <location>
        <begin position="108"/>
        <end position="134"/>
    </location>
</feature>
<sequence length="487" mass="53865">MSWALKHTFTTAQVSCKLKQLGLPLPRGKKYKADMMLKDDLDDSSQDDSDNETLSAFKKRKSRKSQKIEKHTTSSNEITPEGSLDKTERNETSPHFPTNGKDEDADQNHITGQSIESQTDGLSDNAPSTSSPDQDPNLLSDHELEDDELADSGEDVVAPVSASFTQSPLSRLEGFSTITSGVGIPVHSEFPKLYAYSNGITKLKVVIDLYKKRHPTVRITDKLGTSILISASYPNLPPKCSLCKEFGHLQLCCPESITIPSSPMEIIPPLILPQIQTSPVSPVCRVSAQSQTNLVNEHHHSRSLPSSPLPSNEASNSIASDRVIRRPKSISPSHSSLSRKKRGNPVTQSQFEEEEEIIKAAQVNLRNRFSSLEKAKVDPPYQKVVGRKSDRRKQRQKLLSLSMSNPCTESTSQHPEQTSINQVVYQTYLNALPLETPPWTLETCLNVVHTIGLPTRNGETEDNTATHSLLKLRFNSTISTKTESIVP</sequence>
<feature type="compositionally biased region" description="Acidic residues" evidence="1">
    <location>
        <begin position="40"/>
        <end position="51"/>
    </location>
</feature>
<protein>
    <recommendedName>
        <fullName evidence="4">DUF4283 domain-containing protein</fullName>
    </recommendedName>
</protein>
<keyword evidence="3" id="KW-1185">Reference proteome</keyword>
<evidence type="ECO:0000313" key="2">
    <source>
        <dbReference type="EMBL" id="CAA7024807.1"/>
    </source>
</evidence>
<comment type="caution">
    <text evidence="2">The sequence shown here is derived from an EMBL/GenBank/DDBJ whole genome shotgun (WGS) entry which is preliminary data.</text>
</comment>
<name>A0A6D2I8A8_9BRAS</name>
<dbReference type="AlphaFoldDB" id="A0A6D2I8A8"/>
<feature type="compositionally biased region" description="Basic and acidic residues" evidence="1">
    <location>
        <begin position="83"/>
        <end position="92"/>
    </location>
</feature>